<comment type="caution">
    <text evidence="2">The sequence shown here is derived from an EMBL/GenBank/DDBJ whole genome shotgun (WGS) entry which is preliminary data.</text>
</comment>
<evidence type="ECO:0000259" key="1">
    <source>
        <dbReference type="SMART" id="SM00900"/>
    </source>
</evidence>
<dbReference type="Proteomes" id="UP000724657">
    <property type="component" value="Unassembled WGS sequence"/>
</dbReference>
<sequence length="120" mass="12991">MKIEKIRKICVVAFIIVGLACIFIEKANAPKEYTGVGDGFNDEITVTILTKKNSNGEVRISDVKYAHNDTQAIADPAIGQLITQLKATQDISKLDTIAGATYSSEGFIMAVEDALSKIKK</sequence>
<dbReference type="GO" id="GO:0010181">
    <property type="term" value="F:FMN binding"/>
    <property type="evidence" value="ECO:0007669"/>
    <property type="project" value="InterPro"/>
</dbReference>
<dbReference type="SMART" id="SM00900">
    <property type="entry name" value="FMN_bind"/>
    <property type="match status" value="1"/>
</dbReference>
<dbReference type="EMBL" id="JAHLFN010000006">
    <property type="protein sequence ID" value="MBU3841439.1"/>
    <property type="molecule type" value="Genomic_DNA"/>
</dbReference>
<accession>A0A9E2KX65</accession>
<name>A0A9E2KX65_9FUSO</name>
<evidence type="ECO:0000313" key="2">
    <source>
        <dbReference type="EMBL" id="MBU3841439.1"/>
    </source>
</evidence>
<dbReference type="AlphaFoldDB" id="A0A9E2KX65"/>
<evidence type="ECO:0000313" key="3">
    <source>
        <dbReference type="Proteomes" id="UP000724657"/>
    </source>
</evidence>
<dbReference type="PROSITE" id="PS51257">
    <property type="entry name" value="PROKAR_LIPOPROTEIN"/>
    <property type="match status" value="1"/>
</dbReference>
<dbReference type="GO" id="GO:0016020">
    <property type="term" value="C:membrane"/>
    <property type="evidence" value="ECO:0007669"/>
    <property type="project" value="InterPro"/>
</dbReference>
<gene>
    <name evidence="2" type="ORF">IAA47_00320</name>
</gene>
<organism evidence="2 3">
    <name type="scientific">Candidatus Fusobacterium pullicola</name>
    <dbReference type="NCBI Taxonomy" id="2838601"/>
    <lineage>
        <taxon>Bacteria</taxon>
        <taxon>Fusobacteriati</taxon>
        <taxon>Fusobacteriota</taxon>
        <taxon>Fusobacteriia</taxon>
        <taxon>Fusobacteriales</taxon>
        <taxon>Fusobacteriaceae</taxon>
        <taxon>Fusobacterium</taxon>
    </lineage>
</organism>
<reference evidence="2" key="2">
    <citation type="submission" date="2021-04" db="EMBL/GenBank/DDBJ databases">
        <authorList>
            <person name="Gilroy R."/>
        </authorList>
    </citation>
    <scope>NUCLEOTIDE SEQUENCE</scope>
    <source>
        <strain evidence="2">A6-441</strain>
    </source>
</reference>
<reference evidence="2" key="1">
    <citation type="journal article" date="2021" name="PeerJ">
        <title>Extensive microbial diversity within the chicken gut microbiome revealed by metagenomics and culture.</title>
        <authorList>
            <person name="Gilroy R."/>
            <person name="Ravi A."/>
            <person name="Getino M."/>
            <person name="Pursley I."/>
            <person name="Horton D.L."/>
            <person name="Alikhan N.F."/>
            <person name="Baker D."/>
            <person name="Gharbi K."/>
            <person name="Hall N."/>
            <person name="Watson M."/>
            <person name="Adriaenssens E.M."/>
            <person name="Foster-Nyarko E."/>
            <person name="Jarju S."/>
            <person name="Secka A."/>
            <person name="Antonio M."/>
            <person name="Oren A."/>
            <person name="Chaudhuri R.R."/>
            <person name="La Ragione R."/>
            <person name="Hildebrand F."/>
            <person name="Pallen M.J."/>
        </authorList>
    </citation>
    <scope>NUCLEOTIDE SEQUENCE</scope>
    <source>
        <strain evidence="2">A6-441</strain>
    </source>
</reference>
<proteinExistence type="predicted"/>
<protein>
    <submittedName>
        <fullName evidence="2">FMN-binding protein</fullName>
    </submittedName>
</protein>
<dbReference type="Pfam" id="PF04205">
    <property type="entry name" value="FMN_bind"/>
    <property type="match status" value="1"/>
</dbReference>
<dbReference type="InterPro" id="IPR007329">
    <property type="entry name" value="FMN-bd"/>
</dbReference>
<dbReference type="Gene3D" id="3.90.1010.20">
    <property type="match status" value="1"/>
</dbReference>
<feature type="domain" description="FMN-binding" evidence="1">
    <location>
        <begin position="39"/>
        <end position="118"/>
    </location>
</feature>